<dbReference type="Proteomes" id="UP000053411">
    <property type="component" value="Unassembled WGS sequence"/>
</dbReference>
<dbReference type="OrthoDB" id="5075616at2759"/>
<feature type="compositionally biased region" description="Basic and acidic residues" evidence="1">
    <location>
        <begin position="162"/>
        <end position="171"/>
    </location>
</feature>
<evidence type="ECO:0000256" key="1">
    <source>
        <dbReference type="SAM" id="MobiDB-lite"/>
    </source>
</evidence>
<proteinExistence type="predicted"/>
<dbReference type="RefSeq" id="XP_016630771.1">
    <property type="nucleotide sequence ID" value="XM_016777865.1"/>
</dbReference>
<evidence type="ECO:0000259" key="2">
    <source>
        <dbReference type="Pfam" id="PF14420"/>
    </source>
</evidence>
<dbReference type="VEuPathDB" id="FungiDB:Z520_07367"/>
<organism evidence="3 4">
    <name type="scientific">Fonsecaea multimorphosa CBS 102226</name>
    <dbReference type="NCBI Taxonomy" id="1442371"/>
    <lineage>
        <taxon>Eukaryota</taxon>
        <taxon>Fungi</taxon>
        <taxon>Dikarya</taxon>
        <taxon>Ascomycota</taxon>
        <taxon>Pezizomycotina</taxon>
        <taxon>Eurotiomycetes</taxon>
        <taxon>Chaetothyriomycetidae</taxon>
        <taxon>Chaetothyriales</taxon>
        <taxon>Herpotrichiellaceae</taxon>
        <taxon>Fonsecaea</taxon>
    </lineage>
</organism>
<sequence length="531" mass="59931">MSVLTHAESEWLARKPLIEDLYMFRRQTMDQVRDHLCGLGFHVNTRMVKTRLLKWNLHKKLSLSEVRTALELLGPHRASWPCESPEFRIRRKVVGLEDIVRSCRRRGITDPFQWIQTTPVTDTPSAEVELLTGLTPEESESEAAGPSQSFCPSASGSLGLPRVKDDSRERGFAGQSKPQAGRVSEGLAMERVRDPEVYRLGAQAIQHLRSFCLRYIASDNAKAHKEPPVHQFTSHARLQDLMSEGLFYFERNAMNRAFTSFRKGFLVLEEILDDVHPMAIALYLMLLCTLAAKKANVVAGKLLEQAVELASTRTNVPTSLVDALRVIHRSEEFLSIPLLCLKAAGECMETAGDSQWKNFYVQERYCDALYHVGFNGEGSLKRMKLLEAQEVAYGESARNVLVTSLNVAEGFLMQCQWDNAECRFNRVLRQAEELSGFHRAKLRVVALSGLSRLSTARALRWSEQQSVPAAHNRGSEFARRQMRLATGYVREALSLAVVWFEGSTRRTEVLRELQAEVQATSYRLGCPAECV</sequence>
<dbReference type="AlphaFoldDB" id="A0A0D2KJ59"/>
<evidence type="ECO:0000313" key="4">
    <source>
        <dbReference type="Proteomes" id="UP000053411"/>
    </source>
</evidence>
<feature type="compositionally biased region" description="Polar residues" evidence="1">
    <location>
        <begin position="146"/>
        <end position="156"/>
    </location>
</feature>
<feature type="region of interest" description="Disordered" evidence="1">
    <location>
        <begin position="136"/>
        <end position="186"/>
    </location>
</feature>
<dbReference type="Pfam" id="PF14420">
    <property type="entry name" value="Clr5"/>
    <property type="match status" value="1"/>
</dbReference>
<name>A0A0D2KJ59_9EURO</name>
<dbReference type="GeneID" id="27713113"/>
<evidence type="ECO:0000313" key="3">
    <source>
        <dbReference type="EMBL" id="KIX96648.1"/>
    </source>
</evidence>
<accession>A0A0D2KJ59</accession>
<reference evidence="3 4" key="1">
    <citation type="submission" date="2015-01" db="EMBL/GenBank/DDBJ databases">
        <title>The Genome Sequence of Fonsecaea multimorphosa CBS 102226.</title>
        <authorList>
            <consortium name="The Broad Institute Genomics Platform"/>
            <person name="Cuomo C."/>
            <person name="de Hoog S."/>
            <person name="Gorbushina A."/>
            <person name="Stielow B."/>
            <person name="Teixiera M."/>
            <person name="Abouelleil A."/>
            <person name="Chapman S.B."/>
            <person name="Priest M."/>
            <person name="Young S.K."/>
            <person name="Wortman J."/>
            <person name="Nusbaum C."/>
            <person name="Birren B."/>
        </authorList>
    </citation>
    <scope>NUCLEOTIDE SEQUENCE [LARGE SCALE GENOMIC DNA]</scope>
    <source>
        <strain evidence="3 4">CBS 102226</strain>
    </source>
</reference>
<gene>
    <name evidence="3" type="ORF">Z520_07367</name>
</gene>
<dbReference type="EMBL" id="KN848076">
    <property type="protein sequence ID" value="KIX96648.1"/>
    <property type="molecule type" value="Genomic_DNA"/>
</dbReference>
<feature type="domain" description="Clr5" evidence="2">
    <location>
        <begin position="8"/>
        <end position="59"/>
    </location>
</feature>
<keyword evidence="4" id="KW-1185">Reference proteome</keyword>
<protein>
    <recommendedName>
        <fullName evidence="2">Clr5 domain-containing protein</fullName>
    </recommendedName>
</protein>
<dbReference type="InterPro" id="IPR025676">
    <property type="entry name" value="Clr5_dom"/>
</dbReference>